<gene>
    <name evidence="4" type="ordered locus">Marpi_1202</name>
</gene>
<dbReference type="SUPFAM" id="SSF52172">
    <property type="entry name" value="CheY-like"/>
    <property type="match status" value="1"/>
</dbReference>
<dbReference type="PROSITE" id="PS50110">
    <property type="entry name" value="RESPONSE_REGULATORY"/>
    <property type="match status" value="1"/>
</dbReference>
<evidence type="ECO:0000313" key="4">
    <source>
        <dbReference type="EMBL" id="AEX85607.1"/>
    </source>
</evidence>
<organism evidence="4 5">
    <name type="scientific">Marinitoga piezophila (strain DSM 14283 / JCM 11233 / KA3)</name>
    <dbReference type="NCBI Taxonomy" id="443254"/>
    <lineage>
        <taxon>Bacteria</taxon>
        <taxon>Thermotogati</taxon>
        <taxon>Thermotogota</taxon>
        <taxon>Thermotogae</taxon>
        <taxon>Petrotogales</taxon>
        <taxon>Petrotogaceae</taxon>
        <taxon>Marinitoga</taxon>
    </lineage>
</organism>
<dbReference type="KEGG" id="mpz:Marpi_1202"/>
<reference evidence="4 5" key="1">
    <citation type="journal article" date="2012" name="J. Bacteriol.">
        <title>Complete Genome Sequence of the Thermophilic, Piezophilic, Heterotrophic Bacterium Marinitoga piezophila KA3.</title>
        <authorList>
            <person name="Lucas S."/>
            <person name="Han J."/>
            <person name="Lapidus A."/>
            <person name="Cheng J.F."/>
            <person name="Goodwin L.A."/>
            <person name="Pitluck S."/>
            <person name="Peters L."/>
            <person name="Mikhailova N."/>
            <person name="Teshima H."/>
            <person name="Detter J.C."/>
            <person name="Han C."/>
            <person name="Tapia R."/>
            <person name="Land M."/>
            <person name="Hauser L."/>
            <person name="Kyrpides N.C."/>
            <person name="Ivanova N."/>
            <person name="Pagani I."/>
            <person name="Vannier P."/>
            <person name="Oger P."/>
            <person name="Bartlett D.H."/>
            <person name="Noll K.M."/>
            <person name="Woyke T."/>
            <person name="Jebbar M."/>
        </authorList>
    </citation>
    <scope>NUCLEOTIDE SEQUENCE [LARGE SCALE GENOMIC DNA]</scope>
    <source>
        <strain evidence="5">DSM 14283 / JCM 11233 / KA3</strain>
    </source>
</reference>
<evidence type="ECO:0000259" key="3">
    <source>
        <dbReference type="PROSITE" id="PS50110"/>
    </source>
</evidence>
<dbReference type="GO" id="GO:0000160">
    <property type="term" value="P:phosphorelay signal transduction system"/>
    <property type="evidence" value="ECO:0007669"/>
    <property type="project" value="InterPro"/>
</dbReference>
<dbReference type="InterPro" id="IPR052016">
    <property type="entry name" value="Bact_Sigma-Reg"/>
</dbReference>
<keyword evidence="5" id="KW-1185">Reference proteome</keyword>
<proteinExistence type="predicted"/>
<dbReference type="Pfam" id="PF00072">
    <property type="entry name" value="Response_reg"/>
    <property type="match status" value="1"/>
</dbReference>
<evidence type="ECO:0000313" key="5">
    <source>
        <dbReference type="Proteomes" id="UP000007161"/>
    </source>
</evidence>
<dbReference type="PANTHER" id="PTHR43156:SF2">
    <property type="entry name" value="STAGE II SPORULATION PROTEIN E"/>
    <property type="match status" value="1"/>
</dbReference>
<dbReference type="Pfam" id="PF07228">
    <property type="entry name" value="SpoIIE"/>
    <property type="match status" value="1"/>
</dbReference>
<feature type="domain" description="Response regulatory" evidence="3">
    <location>
        <begin position="3"/>
        <end position="130"/>
    </location>
</feature>
<dbReference type="InterPro" id="IPR001789">
    <property type="entry name" value="Sig_transdc_resp-reg_receiver"/>
</dbReference>
<dbReference type="InterPro" id="IPR036457">
    <property type="entry name" value="PPM-type-like_dom_sf"/>
</dbReference>
<dbReference type="eggNOG" id="COG2208">
    <property type="taxonomic scope" value="Bacteria"/>
</dbReference>
<evidence type="ECO:0000256" key="1">
    <source>
        <dbReference type="ARBA" id="ARBA00022801"/>
    </source>
</evidence>
<protein>
    <submittedName>
        <fullName evidence="4">Serine phosphatase RsbU, regulator of sigma subunit</fullName>
    </submittedName>
</protein>
<reference evidence="5" key="2">
    <citation type="submission" date="2012-01" db="EMBL/GenBank/DDBJ databases">
        <title>Complete sequence of chromosome of Marinitoga piezophila KA3.</title>
        <authorList>
            <person name="Lucas S."/>
            <person name="Han J."/>
            <person name="Lapidus A."/>
            <person name="Cheng J.-F."/>
            <person name="Goodwin L."/>
            <person name="Pitluck S."/>
            <person name="Peters L."/>
            <person name="Mikhailova N."/>
            <person name="Teshima H."/>
            <person name="Detter J.C."/>
            <person name="Han C."/>
            <person name="Tapia R."/>
            <person name="Land M."/>
            <person name="Hauser L."/>
            <person name="Kyrpides N."/>
            <person name="Ivanova N."/>
            <person name="Pagani I."/>
            <person name="Jebbar M."/>
            <person name="Vannier P."/>
            <person name="Oger P."/>
            <person name="Cario A."/>
            <person name="Bartlett D."/>
            <person name="Noll K.M."/>
            <person name="Woyke T."/>
        </authorList>
    </citation>
    <scope>NUCLEOTIDE SEQUENCE [LARGE SCALE GENOMIC DNA]</scope>
    <source>
        <strain evidence="5">DSM 14283 / JCM 11233 / KA3</strain>
    </source>
</reference>
<dbReference type="eggNOG" id="COG0745">
    <property type="taxonomic scope" value="Bacteria"/>
</dbReference>
<dbReference type="Gene3D" id="3.60.40.10">
    <property type="entry name" value="PPM-type phosphatase domain"/>
    <property type="match status" value="1"/>
</dbReference>
<dbReference type="OrthoDB" id="39761at2"/>
<evidence type="ECO:0000256" key="2">
    <source>
        <dbReference type="PROSITE-ProRule" id="PRU00169"/>
    </source>
</evidence>
<dbReference type="EMBL" id="CP003257">
    <property type="protein sequence ID" value="AEX85607.1"/>
    <property type="molecule type" value="Genomic_DNA"/>
</dbReference>
<accession>H2J8C3</accession>
<dbReference type="Proteomes" id="UP000007161">
    <property type="component" value="Chromosome"/>
</dbReference>
<dbReference type="RefSeq" id="WP_014296678.1">
    <property type="nucleotide sequence ID" value="NC_016751.1"/>
</dbReference>
<comment type="caution">
    <text evidence="2">Lacks conserved residue(s) required for the propagation of feature annotation.</text>
</comment>
<dbReference type="SMART" id="SM00331">
    <property type="entry name" value="PP2C_SIG"/>
    <property type="match status" value="1"/>
</dbReference>
<keyword evidence="1" id="KW-0378">Hydrolase</keyword>
<dbReference type="SMART" id="SM00448">
    <property type="entry name" value="REC"/>
    <property type="match status" value="1"/>
</dbReference>
<dbReference type="SUPFAM" id="SSF81606">
    <property type="entry name" value="PP2C-like"/>
    <property type="match status" value="1"/>
</dbReference>
<dbReference type="Gene3D" id="3.40.50.2300">
    <property type="match status" value="1"/>
</dbReference>
<name>H2J8C3_MARPK</name>
<dbReference type="GO" id="GO:0016791">
    <property type="term" value="F:phosphatase activity"/>
    <property type="evidence" value="ECO:0007669"/>
    <property type="project" value="TreeGrafter"/>
</dbReference>
<dbReference type="InterPro" id="IPR011006">
    <property type="entry name" value="CheY-like_superfamily"/>
</dbReference>
<dbReference type="PANTHER" id="PTHR43156">
    <property type="entry name" value="STAGE II SPORULATION PROTEIN E-RELATED"/>
    <property type="match status" value="1"/>
</dbReference>
<dbReference type="HOGENOM" id="CLU_000445_43_7_0"/>
<dbReference type="AlphaFoldDB" id="H2J8C3"/>
<sequence length="384" mass="44332">MIKILIIDDNQDHVYFLKQIFTEKRNIIKKLKFDEPFKIYKASTGIEGIKMAQLHEPDVVILEQKLKGMSGLEICKAFKALKGLEKIPIIFHTAIQDPEQKEKAFQMGASDYLEKPVQPYELLMKIKRHIELYHLQLELQRTFEIHEKDLNLARNLQKRLLPTPAQYKNIKFDYLYIPSHSTSGDMAGIIPLSDNENFVYIYDISGHGLTSSLLSIIVKEELEKIVVEKKEKNLKKVILALEKSVTNYFGDDMYFTGIFAILSKEKIQYANFAHREIIFITNNEITTDEFTNFPLGIGLVTSSEQITLKEQKITPDTKIALYTDGLVEFSEKFATEKLYKIITQNLKTPEQIIPEIENAIKTNLNPPRPPDDITFLILSWKQSS</sequence>
<dbReference type="STRING" id="443254.Marpi_1202"/>
<dbReference type="InterPro" id="IPR001932">
    <property type="entry name" value="PPM-type_phosphatase-like_dom"/>
</dbReference>